<dbReference type="EMBL" id="AUSU01006942">
    <property type="protein sequence ID" value="EPS61303.1"/>
    <property type="molecule type" value="Genomic_DNA"/>
</dbReference>
<keyword evidence="5" id="KW-1185">Reference proteome</keyword>
<dbReference type="Proteomes" id="UP000015453">
    <property type="component" value="Unassembled WGS sequence"/>
</dbReference>
<dbReference type="AlphaFoldDB" id="S8DET3"/>
<feature type="domain" description="DUF7036" evidence="3">
    <location>
        <begin position="85"/>
        <end position="169"/>
    </location>
</feature>
<evidence type="ECO:0000313" key="4">
    <source>
        <dbReference type="EMBL" id="EPS61303.1"/>
    </source>
</evidence>
<proteinExistence type="predicted"/>
<sequence>MGKPDEGDPLPAPIFGESAATRRGEASRCCFNCARVRKLVSFRCVFVLVLAFALALSAVFCLPFFRFGNQMILDLEYQGYDIVASFELRKPAFVLEGQRAQLQEDIFNEISFSSTEVQILSVEASEEPNVTTVVFAVESDSTTRSLIRSSFMSLVSGQSSLHLTASLFGDPISFEVLKFKGGITVSPVQKAFLMQSVQIVFNFTLNFSVDEILENFDELSSQLKTGLRLAPYENLYISLINLKGSTIASPTTVQSEVLLAVGINPSESRLKQLAQTITAGSHSRNLGLNNTVFGRVKQISLSSILQHSLGNEGGAAPSPSPASSPLASPQRHHHHGHNRHHDLDAAPSFPPLPSSSHRRHPTAHAPAPAPAHYRRKPWPCHFAGSQRKHKIIAPSAAPRPHKKSEP</sequence>
<dbReference type="OrthoDB" id="687571at2759"/>
<keyword evidence="2" id="KW-0472">Membrane</keyword>
<feature type="domain" description="DUF7036" evidence="3">
    <location>
        <begin position="202"/>
        <end position="294"/>
    </location>
</feature>
<protein>
    <recommendedName>
        <fullName evidence="3">DUF7036 domain-containing protein</fullName>
    </recommendedName>
</protein>
<feature type="region of interest" description="Disordered" evidence="1">
    <location>
        <begin position="309"/>
        <end position="406"/>
    </location>
</feature>
<evidence type="ECO:0000256" key="1">
    <source>
        <dbReference type="SAM" id="MobiDB-lite"/>
    </source>
</evidence>
<feature type="compositionally biased region" description="Low complexity" evidence="1">
    <location>
        <begin position="309"/>
        <end position="329"/>
    </location>
</feature>
<evidence type="ECO:0000313" key="5">
    <source>
        <dbReference type="Proteomes" id="UP000015453"/>
    </source>
</evidence>
<feature type="non-terminal residue" evidence="4">
    <location>
        <position position="406"/>
    </location>
</feature>
<dbReference type="InterPro" id="IPR055464">
    <property type="entry name" value="DUF7036"/>
</dbReference>
<dbReference type="PANTHER" id="PTHR33826:SF2">
    <property type="entry name" value="HYDROXYPROLINE-RICH GLYCOPROTEIN FAMILY PROTEIN"/>
    <property type="match status" value="1"/>
</dbReference>
<comment type="caution">
    <text evidence="4">The sequence shown here is derived from an EMBL/GenBank/DDBJ whole genome shotgun (WGS) entry which is preliminary data.</text>
</comment>
<evidence type="ECO:0000256" key="2">
    <source>
        <dbReference type="SAM" id="Phobius"/>
    </source>
</evidence>
<keyword evidence="2" id="KW-1133">Transmembrane helix</keyword>
<keyword evidence="2" id="KW-0812">Transmembrane</keyword>
<organism evidence="4 5">
    <name type="scientific">Genlisea aurea</name>
    <dbReference type="NCBI Taxonomy" id="192259"/>
    <lineage>
        <taxon>Eukaryota</taxon>
        <taxon>Viridiplantae</taxon>
        <taxon>Streptophyta</taxon>
        <taxon>Embryophyta</taxon>
        <taxon>Tracheophyta</taxon>
        <taxon>Spermatophyta</taxon>
        <taxon>Magnoliopsida</taxon>
        <taxon>eudicotyledons</taxon>
        <taxon>Gunneridae</taxon>
        <taxon>Pentapetalae</taxon>
        <taxon>asterids</taxon>
        <taxon>lamiids</taxon>
        <taxon>Lamiales</taxon>
        <taxon>Lentibulariaceae</taxon>
        <taxon>Genlisea</taxon>
    </lineage>
</organism>
<name>S8DET3_9LAMI</name>
<dbReference type="PANTHER" id="PTHR33826">
    <property type="entry name" value="F20B24.21"/>
    <property type="match status" value="1"/>
</dbReference>
<dbReference type="Pfam" id="PF23041">
    <property type="entry name" value="DUF7036"/>
    <property type="match status" value="2"/>
</dbReference>
<evidence type="ECO:0000259" key="3">
    <source>
        <dbReference type="Pfam" id="PF23041"/>
    </source>
</evidence>
<feature type="transmembrane region" description="Helical" evidence="2">
    <location>
        <begin position="45"/>
        <end position="65"/>
    </location>
</feature>
<reference evidence="4 5" key="1">
    <citation type="journal article" date="2013" name="BMC Genomics">
        <title>The miniature genome of a carnivorous plant Genlisea aurea contains a low number of genes and short non-coding sequences.</title>
        <authorList>
            <person name="Leushkin E.V."/>
            <person name="Sutormin R.A."/>
            <person name="Nabieva E.R."/>
            <person name="Penin A.A."/>
            <person name="Kondrashov A.S."/>
            <person name="Logacheva M.D."/>
        </authorList>
    </citation>
    <scope>NUCLEOTIDE SEQUENCE [LARGE SCALE GENOMIC DNA]</scope>
</reference>
<gene>
    <name evidence="4" type="ORF">M569_13493</name>
</gene>
<accession>S8DET3</accession>
<feature type="compositionally biased region" description="Basic residues" evidence="1">
    <location>
        <begin position="330"/>
        <end position="340"/>
    </location>
</feature>